<protein>
    <recommendedName>
        <fullName evidence="3">D-xylose 1-dehydrogenase (NADP(+), D-xylono-1,5-lactone-forming)</fullName>
        <ecNumber evidence="3">1.1.1.179</ecNumber>
    </recommendedName>
    <alternativeName>
        <fullName evidence="4">D-xylose-NADP dehydrogenase</fullName>
    </alternativeName>
</protein>
<dbReference type="InterPro" id="IPR050984">
    <property type="entry name" value="Gfo/Idh/MocA_domain"/>
</dbReference>
<sequence>MTAPPLRWGLLGTGRICNDFCQALKLLPSASVTCVAAASSPAAAAAFARKHGVPASCGGYAELVGRADVDCVYVGNVHVFRREVGELAIRAGKHVLLEKPAACSAEDARYLQRLAGERGVFLAEGMWTRYFPAVEHARRLIADEEIGEVVAVNSDFHFNTADSEAYPASPLFDRKLAGGASFYCAPYPIAAALMCFPQAFPEEEFGAAGTRDDRTGVDLQGSVSLTFPGPGGAAPAGGGAGAAPALGGRGVAALSFGFVAESAEETVILGTGGRITLHSPAHCPTRLTVVRKREGRGRGEEEVLEFPLPEITAEVKAAGGFYYPNSAGLAYEAAAVARVIAAGGLSSPQYTFEETVEVLRIVEGFRERVGVKTPFEPGDAEPGGAEPGDAEPGDAEPGDAEPGDAQGEEGGGGSKAKEQLETALEFAKKEGGGEGAAAGEAPPAEEVAAAPAEEAAPAEAAAEAAANAETDQALGAEHVEKP</sequence>
<dbReference type="Pfam" id="PF01408">
    <property type="entry name" value="GFO_IDH_MocA"/>
    <property type="match status" value="1"/>
</dbReference>
<comment type="caution">
    <text evidence="9">The sequence shown here is derived from an EMBL/GenBank/DDBJ whole genome shotgun (WGS) entry which is preliminary data.</text>
</comment>
<evidence type="ECO:0000259" key="7">
    <source>
        <dbReference type="Pfam" id="PF01408"/>
    </source>
</evidence>
<keyword evidence="2" id="KW-0560">Oxidoreductase</keyword>
<dbReference type="Pfam" id="PF22725">
    <property type="entry name" value="GFO_IDH_MocA_C3"/>
    <property type="match status" value="1"/>
</dbReference>
<comment type="catalytic activity">
    <reaction evidence="5">
        <text>D-xylose + NADP(+) = D-xylono-1,5-lactone + NADPH + H(+)</text>
        <dbReference type="Rhea" id="RHEA:22000"/>
        <dbReference type="ChEBI" id="CHEBI:15378"/>
        <dbReference type="ChEBI" id="CHEBI:15867"/>
        <dbReference type="ChEBI" id="CHEBI:53455"/>
        <dbReference type="ChEBI" id="CHEBI:57783"/>
        <dbReference type="ChEBI" id="CHEBI:58349"/>
        <dbReference type="EC" id="1.1.1.179"/>
    </reaction>
</comment>
<feature type="domain" description="Gfo/Idh/MocA-like oxidoreductase N-terminal" evidence="7">
    <location>
        <begin position="6"/>
        <end position="124"/>
    </location>
</feature>
<evidence type="ECO:0000256" key="6">
    <source>
        <dbReference type="SAM" id="MobiDB-lite"/>
    </source>
</evidence>
<dbReference type="PANTHER" id="PTHR22604:SF105">
    <property type="entry name" value="TRANS-1,2-DIHYDROBENZENE-1,2-DIOL DEHYDROGENASE"/>
    <property type="match status" value="1"/>
</dbReference>
<evidence type="ECO:0000259" key="8">
    <source>
        <dbReference type="Pfam" id="PF22725"/>
    </source>
</evidence>
<evidence type="ECO:0000256" key="3">
    <source>
        <dbReference type="ARBA" id="ARBA00038984"/>
    </source>
</evidence>
<name>A0ABQ6N095_9STRA</name>
<keyword evidence="10" id="KW-1185">Reference proteome</keyword>
<organism evidence="9 10">
    <name type="scientific">Tetraparma gracilis</name>
    <dbReference type="NCBI Taxonomy" id="2962635"/>
    <lineage>
        <taxon>Eukaryota</taxon>
        <taxon>Sar</taxon>
        <taxon>Stramenopiles</taxon>
        <taxon>Ochrophyta</taxon>
        <taxon>Bolidophyceae</taxon>
        <taxon>Parmales</taxon>
        <taxon>Triparmaceae</taxon>
        <taxon>Tetraparma</taxon>
    </lineage>
</organism>
<feature type="compositionally biased region" description="Low complexity" evidence="6">
    <location>
        <begin position="437"/>
        <end position="469"/>
    </location>
</feature>
<dbReference type="Gene3D" id="3.30.360.10">
    <property type="entry name" value="Dihydrodipicolinate Reductase, domain 2"/>
    <property type="match status" value="1"/>
</dbReference>
<feature type="compositionally biased region" description="Basic and acidic residues" evidence="6">
    <location>
        <begin position="415"/>
        <end position="432"/>
    </location>
</feature>
<feature type="domain" description="GFO/IDH/MocA-like oxidoreductase" evidence="8">
    <location>
        <begin position="135"/>
        <end position="247"/>
    </location>
</feature>
<dbReference type="EC" id="1.1.1.179" evidence="3"/>
<dbReference type="Proteomes" id="UP001165060">
    <property type="component" value="Unassembled WGS sequence"/>
</dbReference>
<dbReference type="InterPro" id="IPR036291">
    <property type="entry name" value="NAD(P)-bd_dom_sf"/>
</dbReference>
<dbReference type="Gene3D" id="3.40.50.720">
    <property type="entry name" value="NAD(P)-binding Rossmann-like Domain"/>
    <property type="match status" value="1"/>
</dbReference>
<evidence type="ECO:0000256" key="5">
    <source>
        <dbReference type="ARBA" id="ARBA00049233"/>
    </source>
</evidence>
<reference evidence="9 10" key="1">
    <citation type="journal article" date="2023" name="Commun. Biol.">
        <title>Genome analysis of Parmales, the sister group of diatoms, reveals the evolutionary specialization of diatoms from phago-mixotrophs to photoautotrophs.</title>
        <authorList>
            <person name="Ban H."/>
            <person name="Sato S."/>
            <person name="Yoshikawa S."/>
            <person name="Yamada K."/>
            <person name="Nakamura Y."/>
            <person name="Ichinomiya M."/>
            <person name="Sato N."/>
            <person name="Blanc-Mathieu R."/>
            <person name="Endo H."/>
            <person name="Kuwata A."/>
            <person name="Ogata H."/>
        </authorList>
    </citation>
    <scope>NUCLEOTIDE SEQUENCE [LARGE SCALE GENOMIC DNA]</scope>
</reference>
<feature type="region of interest" description="Disordered" evidence="6">
    <location>
        <begin position="372"/>
        <end position="482"/>
    </location>
</feature>
<dbReference type="EMBL" id="BRYB01003485">
    <property type="protein sequence ID" value="GMI37587.1"/>
    <property type="molecule type" value="Genomic_DNA"/>
</dbReference>
<evidence type="ECO:0000256" key="1">
    <source>
        <dbReference type="ARBA" id="ARBA00010928"/>
    </source>
</evidence>
<dbReference type="SUPFAM" id="SSF55347">
    <property type="entry name" value="Glyceraldehyde-3-phosphate dehydrogenase-like, C-terminal domain"/>
    <property type="match status" value="1"/>
</dbReference>
<accession>A0ABQ6N095</accession>
<comment type="similarity">
    <text evidence="1">Belongs to the Gfo/Idh/MocA family.</text>
</comment>
<proteinExistence type="inferred from homology"/>
<dbReference type="InterPro" id="IPR055170">
    <property type="entry name" value="GFO_IDH_MocA-like_dom"/>
</dbReference>
<dbReference type="PANTHER" id="PTHR22604">
    <property type="entry name" value="OXIDOREDUCTASES"/>
    <property type="match status" value="1"/>
</dbReference>
<evidence type="ECO:0000256" key="4">
    <source>
        <dbReference type="ARBA" id="ARBA00042988"/>
    </source>
</evidence>
<gene>
    <name evidence="9" type="ORF">TeGR_g5235</name>
</gene>
<evidence type="ECO:0000256" key="2">
    <source>
        <dbReference type="ARBA" id="ARBA00023002"/>
    </source>
</evidence>
<evidence type="ECO:0000313" key="9">
    <source>
        <dbReference type="EMBL" id="GMI37587.1"/>
    </source>
</evidence>
<evidence type="ECO:0000313" key="10">
    <source>
        <dbReference type="Proteomes" id="UP001165060"/>
    </source>
</evidence>
<dbReference type="InterPro" id="IPR000683">
    <property type="entry name" value="Gfo/Idh/MocA-like_OxRdtase_N"/>
</dbReference>
<feature type="compositionally biased region" description="Acidic residues" evidence="6">
    <location>
        <begin position="388"/>
        <end position="402"/>
    </location>
</feature>
<dbReference type="SUPFAM" id="SSF51735">
    <property type="entry name" value="NAD(P)-binding Rossmann-fold domains"/>
    <property type="match status" value="1"/>
</dbReference>